<comment type="caution">
    <text evidence="4">The sequence shown here is derived from an EMBL/GenBank/DDBJ whole genome shotgun (WGS) entry which is preliminary data.</text>
</comment>
<dbReference type="GO" id="GO:0006633">
    <property type="term" value="P:fatty acid biosynthetic process"/>
    <property type="evidence" value="ECO:0007669"/>
    <property type="project" value="TreeGrafter"/>
</dbReference>
<name>A0A2K0U223_TRIHA</name>
<evidence type="ECO:0000313" key="4">
    <source>
        <dbReference type="EMBL" id="PNP51829.1"/>
    </source>
</evidence>
<dbReference type="Proteomes" id="UP000236290">
    <property type="component" value="Unassembled WGS sequence"/>
</dbReference>
<sequence>MDDCSELASEPIAIIGMSCKFSGGVTDPETLWDLLASGRSGWSEIPEERFNLKGVYHPNNERISTERILSKTT</sequence>
<evidence type="ECO:0000259" key="3">
    <source>
        <dbReference type="Pfam" id="PF00109"/>
    </source>
</evidence>
<dbReference type="Gene3D" id="3.40.47.10">
    <property type="match status" value="1"/>
</dbReference>
<proteinExistence type="predicted"/>
<dbReference type="GO" id="GO:0044550">
    <property type="term" value="P:secondary metabolite biosynthetic process"/>
    <property type="evidence" value="ECO:0007669"/>
    <property type="project" value="TreeGrafter"/>
</dbReference>
<dbReference type="PANTHER" id="PTHR43775">
    <property type="entry name" value="FATTY ACID SYNTHASE"/>
    <property type="match status" value="1"/>
</dbReference>
<keyword evidence="1" id="KW-0596">Phosphopantetheine</keyword>
<organism evidence="4 5">
    <name type="scientific">Trichoderma harzianum</name>
    <name type="common">Hypocrea lixii</name>
    <dbReference type="NCBI Taxonomy" id="5544"/>
    <lineage>
        <taxon>Eukaryota</taxon>
        <taxon>Fungi</taxon>
        <taxon>Dikarya</taxon>
        <taxon>Ascomycota</taxon>
        <taxon>Pezizomycotina</taxon>
        <taxon>Sordariomycetes</taxon>
        <taxon>Hypocreomycetidae</taxon>
        <taxon>Hypocreales</taxon>
        <taxon>Hypocreaceae</taxon>
        <taxon>Trichoderma</taxon>
    </lineage>
</organism>
<dbReference type="GO" id="GO:0004312">
    <property type="term" value="F:fatty acid synthase activity"/>
    <property type="evidence" value="ECO:0007669"/>
    <property type="project" value="TreeGrafter"/>
</dbReference>
<gene>
    <name evidence="4" type="ORF">THARTR1_07598</name>
</gene>
<dbReference type="InterPro" id="IPR016039">
    <property type="entry name" value="Thiolase-like"/>
</dbReference>
<dbReference type="SUPFAM" id="SSF53901">
    <property type="entry name" value="Thiolase-like"/>
    <property type="match status" value="1"/>
</dbReference>
<dbReference type="AlphaFoldDB" id="A0A2K0U223"/>
<dbReference type="Pfam" id="PF00109">
    <property type="entry name" value="ketoacyl-synt"/>
    <property type="match status" value="1"/>
</dbReference>
<evidence type="ECO:0000256" key="1">
    <source>
        <dbReference type="ARBA" id="ARBA00022450"/>
    </source>
</evidence>
<evidence type="ECO:0000256" key="2">
    <source>
        <dbReference type="ARBA" id="ARBA00022553"/>
    </source>
</evidence>
<dbReference type="EMBL" id="MTYI01000118">
    <property type="protein sequence ID" value="PNP51829.1"/>
    <property type="molecule type" value="Genomic_DNA"/>
</dbReference>
<accession>A0A2K0U223</accession>
<reference evidence="4 5" key="1">
    <citation type="submission" date="2017-02" db="EMBL/GenBank/DDBJ databases">
        <title>Genomes of Trichoderma spp. with biocontrol activity.</title>
        <authorList>
            <person name="Gardiner D."/>
            <person name="Kazan K."/>
            <person name="Vos C."/>
            <person name="Harvey P."/>
        </authorList>
    </citation>
    <scope>NUCLEOTIDE SEQUENCE [LARGE SCALE GENOMIC DNA]</scope>
    <source>
        <strain evidence="4 5">Tr1</strain>
    </source>
</reference>
<dbReference type="PANTHER" id="PTHR43775:SF29">
    <property type="entry name" value="ASPERFURANONE POLYKETIDE SYNTHASE AFOG-RELATED"/>
    <property type="match status" value="1"/>
</dbReference>
<dbReference type="InterPro" id="IPR050091">
    <property type="entry name" value="PKS_NRPS_Biosynth_Enz"/>
</dbReference>
<dbReference type="OrthoDB" id="4845845at2759"/>
<feature type="domain" description="Beta-ketoacyl synthase-like N-terminal" evidence="3">
    <location>
        <begin position="10"/>
        <end position="61"/>
    </location>
</feature>
<keyword evidence="2" id="KW-0597">Phosphoprotein</keyword>
<protein>
    <recommendedName>
        <fullName evidence="3">Beta-ketoacyl synthase-like N-terminal domain-containing protein</fullName>
    </recommendedName>
</protein>
<dbReference type="InterPro" id="IPR014030">
    <property type="entry name" value="Ketoacyl_synth_N"/>
</dbReference>
<evidence type="ECO:0000313" key="5">
    <source>
        <dbReference type="Proteomes" id="UP000236290"/>
    </source>
</evidence>